<evidence type="ECO:0000313" key="2">
    <source>
        <dbReference type="Proteomes" id="UP000192223"/>
    </source>
</evidence>
<accession>A0A1W4WXH5</accession>
<keyword evidence="2" id="KW-1185">Reference proteome</keyword>
<reference evidence="3" key="1">
    <citation type="submission" date="2025-08" db="UniProtKB">
        <authorList>
            <consortium name="RefSeq"/>
        </authorList>
    </citation>
    <scope>IDENTIFICATION</scope>
    <source>
        <tissue evidence="3">Entire body</tissue>
    </source>
</reference>
<feature type="compositionally biased region" description="Polar residues" evidence="1">
    <location>
        <begin position="8"/>
        <end position="18"/>
    </location>
</feature>
<dbReference type="KEGG" id="apln:108736775"/>
<dbReference type="InParanoid" id="A0A1W4WXH5"/>
<evidence type="ECO:0000313" key="3">
    <source>
        <dbReference type="RefSeq" id="XP_018324838.1"/>
    </source>
</evidence>
<organism evidence="2 3">
    <name type="scientific">Agrilus planipennis</name>
    <name type="common">Emerald ash borer</name>
    <name type="synonym">Agrilus marcopoli</name>
    <dbReference type="NCBI Taxonomy" id="224129"/>
    <lineage>
        <taxon>Eukaryota</taxon>
        <taxon>Metazoa</taxon>
        <taxon>Ecdysozoa</taxon>
        <taxon>Arthropoda</taxon>
        <taxon>Hexapoda</taxon>
        <taxon>Insecta</taxon>
        <taxon>Pterygota</taxon>
        <taxon>Neoptera</taxon>
        <taxon>Endopterygota</taxon>
        <taxon>Coleoptera</taxon>
        <taxon>Polyphaga</taxon>
        <taxon>Elateriformia</taxon>
        <taxon>Buprestoidea</taxon>
        <taxon>Buprestidae</taxon>
        <taxon>Agrilinae</taxon>
        <taxon>Agrilus</taxon>
    </lineage>
</organism>
<protein>
    <submittedName>
        <fullName evidence="3">Uncharacterized protein LOC108736775</fullName>
    </submittedName>
</protein>
<dbReference type="RefSeq" id="XP_018324838.1">
    <property type="nucleotide sequence ID" value="XM_018469336.2"/>
</dbReference>
<proteinExistence type="predicted"/>
<feature type="region of interest" description="Disordered" evidence="1">
    <location>
        <begin position="1"/>
        <end position="73"/>
    </location>
</feature>
<sequence>MAEGQGKGNVSLSQTNPEVFTAEPRPGGYVKATKTFADDSSSSESSSKVSKIGSTGSRCTCKATNAPESTDDGVMTPSYLLLKKLSQSRVSEDPCKIPTDCSLDESSSRPLDPKIQSTKMLAITISCVMLLASQADVSLENLTIAESYLDCMRDENGDYPPNIEGILKKICDLKKNKSPQEDTLPKAVESTPCDRRVEFKKAECPKQKKIVPKVSKAQKYSHKK</sequence>
<dbReference type="OrthoDB" id="6771915at2759"/>
<name>A0A1W4WXH5_AGRPL</name>
<dbReference type="Proteomes" id="UP000192223">
    <property type="component" value="Unplaced"/>
</dbReference>
<evidence type="ECO:0000256" key="1">
    <source>
        <dbReference type="SAM" id="MobiDB-lite"/>
    </source>
</evidence>
<feature type="compositionally biased region" description="Low complexity" evidence="1">
    <location>
        <begin position="40"/>
        <end position="57"/>
    </location>
</feature>
<dbReference type="GeneID" id="108736775"/>
<gene>
    <name evidence="3" type="primary">LOC108736775</name>
</gene>
<dbReference type="AlphaFoldDB" id="A0A1W4WXH5"/>